<accession>A0A437RLU7</accession>
<evidence type="ECO:0000313" key="2">
    <source>
        <dbReference type="EMBL" id="RVU47773.1"/>
    </source>
</evidence>
<dbReference type="SMART" id="SM00710">
    <property type="entry name" value="PbH1"/>
    <property type="match status" value="3"/>
</dbReference>
<dbReference type="EMBL" id="SACR01000002">
    <property type="protein sequence ID" value="RVU47773.1"/>
    <property type="molecule type" value="Genomic_DNA"/>
</dbReference>
<protein>
    <submittedName>
        <fullName evidence="2">Uncharacterized protein</fullName>
    </submittedName>
</protein>
<sequence length="495" mass="53138">MRLMQRRWLGALAVLLTLGLVLTAAVVLVLALRSNGGPGAVWQAWQERHPTEMVRHARRRLEGHPNLEAVALPVLARIEAHYIREPALPLRDLGKGVRPLGLTPQDYDTAGRPLPSLPAATLPARQARRVLLSTESLAEALRDARAGEVLELAPGTYRLRSRLDTGQAGQPGAPITLRAAQPGSVTLEVDTVQAVVAAQPYWVFENLVWRGVCASDDRCEHALHVVGGAVGVVLRNNRFEDFNAAIKVNGENGLWPDAGLLQFNTFSNQRARRTDKPVTPIDLVGASHWQVLDNHIERFIKLGGNGISFGVFLKGGGEGGRIERNLVVCTPEAVAQRGQRVGISLGGGGTDVGSCRRQPCDAEHVGGVVANNVVAHCNDSGIDVFRSPGASVAHNTLVNTLGVMVREAPAQARLQANVVEGRLQQRRGARLESLENLETGRLAALMAQPDALDLRWQEMPALASRPEGVTTDFCARPRATASPPGATQAARCEAP</sequence>
<dbReference type="InterPro" id="IPR011050">
    <property type="entry name" value="Pectin_lyase_fold/virulence"/>
</dbReference>
<name>A0A437RLU7_9BURK</name>
<dbReference type="InterPro" id="IPR006626">
    <property type="entry name" value="PbH1"/>
</dbReference>
<dbReference type="SUPFAM" id="SSF51126">
    <property type="entry name" value="Pectin lyase-like"/>
    <property type="match status" value="1"/>
</dbReference>
<dbReference type="OrthoDB" id="5496540at2"/>
<evidence type="ECO:0000313" key="3">
    <source>
        <dbReference type="Proteomes" id="UP000285575"/>
    </source>
</evidence>
<feature type="region of interest" description="Disordered" evidence="1">
    <location>
        <begin position="476"/>
        <end position="495"/>
    </location>
</feature>
<dbReference type="AlphaFoldDB" id="A0A437RLU7"/>
<evidence type="ECO:0000256" key="1">
    <source>
        <dbReference type="SAM" id="MobiDB-lite"/>
    </source>
</evidence>
<comment type="caution">
    <text evidence="2">The sequence shown here is derived from an EMBL/GenBank/DDBJ whole genome shotgun (WGS) entry which is preliminary data.</text>
</comment>
<dbReference type="Proteomes" id="UP000285575">
    <property type="component" value="Unassembled WGS sequence"/>
</dbReference>
<dbReference type="InterPro" id="IPR012334">
    <property type="entry name" value="Pectin_lyas_fold"/>
</dbReference>
<reference evidence="2 3" key="1">
    <citation type="submission" date="2019-01" db="EMBL/GenBank/DDBJ databases">
        <authorList>
            <person name="Chen W.-M."/>
        </authorList>
    </citation>
    <scope>NUCLEOTIDE SEQUENCE [LARGE SCALE GENOMIC DNA]</scope>
    <source>
        <strain evidence="2 3">KYPY4</strain>
    </source>
</reference>
<dbReference type="Gene3D" id="2.160.20.10">
    <property type="entry name" value="Single-stranded right-handed beta-helix, Pectin lyase-like"/>
    <property type="match status" value="1"/>
</dbReference>
<gene>
    <name evidence="2" type="ORF">EOE66_08595</name>
</gene>
<proteinExistence type="predicted"/>
<keyword evidence="3" id="KW-1185">Reference proteome</keyword>
<organism evidence="2 3">
    <name type="scientific">Rubrivivax rivuli</name>
    <dbReference type="NCBI Taxonomy" id="1862385"/>
    <lineage>
        <taxon>Bacteria</taxon>
        <taxon>Pseudomonadati</taxon>
        <taxon>Pseudomonadota</taxon>
        <taxon>Betaproteobacteria</taxon>
        <taxon>Burkholderiales</taxon>
        <taxon>Sphaerotilaceae</taxon>
        <taxon>Rubrivivax</taxon>
    </lineage>
</organism>